<feature type="transmembrane region" description="Helical" evidence="1">
    <location>
        <begin position="12"/>
        <end position="33"/>
    </location>
</feature>
<gene>
    <name evidence="3" type="ORF">GCM10007414_29550</name>
</gene>
<feature type="domain" description="Urate oxidase N-terminal" evidence="2">
    <location>
        <begin position="4"/>
        <end position="298"/>
    </location>
</feature>
<reference evidence="4" key="1">
    <citation type="journal article" date="2019" name="Int. J. Syst. Evol. Microbiol.">
        <title>The Global Catalogue of Microorganisms (GCM) 10K type strain sequencing project: providing services to taxonomists for standard genome sequencing and annotation.</title>
        <authorList>
            <consortium name="The Broad Institute Genomics Platform"/>
            <consortium name="The Broad Institute Genome Sequencing Center for Infectious Disease"/>
            <person name="Wu L."/>
            <person name="Ma J."/>
        </authorList>
    </citation>
    <scope>NUCLEOTIDE SEQUENCE [LARGE SCALE GENOMIC DNA]</scope>
    <source>
        <strain evidence="4">CGMCC 1.10131</strain>
    </source>
</reference>
<evidence type="ECO:0000313" key="4">
    <source>
        <dbReference type="Proteomes" id="UP000651977"/>
    </source>
</evidence>
<keyword evidence="1" id="KW-0472">Membrane</keyword>
<sequence>MWPQIYEWLALFIKWFHVIAGVAWIGASFYFVWLDNNLDTPPEWKKKKGIKGDLWAVHGGGFYEVAKYKVGPEAMPEKLHWFKWEAYSTWLSGTLLLFWIYYLRADAYLIDPQVMELSTLQAVALGAGGIALGWLIYEGLMHSPLANKPLALSICLVIIGALFCFGFSQLFSGRGAFIHVGALIGTIMVSNVWLKIIPGQKKMVAQVAAGEAVDPAPGLEAKRRSVHNNYLTLPVIFLMISNHYPMIYQHSHSWIILCAIIGLSAWIRHFFNLKHQGIHKPVIIVSGAIGMLLLALLVSWTKVHSNAAVSPTVAIDTGLSPQHQQVMDIVQQRCSSCHSRTPHDDIFTAAPAGVMLDTWQDVERWQERIIARAVVSQDMPFLNKTQMTEPERQQLQQLLSSSE</sequence>
<dbReference type="InterPro" id="IPR010389">
    <property type="entry name" value="Urate_ox_N"/>
</dbReference>
<evidence type="ECO:0000259" key="2">
    <source>
        <dbReference type="Pfam" id="PF06181"/>
    </source>
</evidence>
<dbReference type="RefSeq" id="WP_188407508.1">
    <property type="nucleotide sequence ID" value="NZ_BMDY01000019.1"/>
</dbReference>
<dbReference type="EMBL" id="BMDY01000019">
    <property type="protein sequence ID" value="GGB14220.1"/>
    <property type="molecule type" value="Genomic_DNA"/>
</dbReference>
<dbReference type="Pfam" id="PF06181">
    <property type="entry name" value="Urate_ox_N"/>
    <property type="match status" value="1"/>
</dbReference>
<comment type="caution">
    <text evidence="3">The sequence shown here is derived from an EMBL/GenBank/DDBJ whole genome shotgun (WGS) entry which is preliminary data.</text>
</comment>
<feature type="transmembrane region" description="Helical" evidence="1">
    <location>
        <begin position="254"/>
        <end position="271"/>
    </location>
</feature>
<evidence type="ECO:0000313" key="3">
    <source>
        <dbReference type="EMBL" id="GGB14220.1"/>
    </source>
</evidence>
<name>A0ABQ1I426_9ALTE</name>
<keyword evidence="4" id="KW-1185">Reference proteome</keyword>
<feature type="transmembrane region" description="Helical" evidence="1">
    <location>
        <begin position="114"/>
        <end position="137"/>
    </location>
</feature>
<feature type="transmembrane region" description="Helical" evidence="1">
    <location>
        <begin position="176"/>
        <end position="194"/>
    </location>
</feature>
<feature type="transmembrane region" description="Helical" evidence="1">
    <location>
        <begin position="230"/>
        <end position="248"/>
    </location>
</feature>
<protein>
    <recommendedName>
        <fullName evidence="2">Urate oxidase N-terminal domain-containing protein</fullName>
    </recommendedName>
</protein>
<keyword evidence="1" id="KW-1133">Transmembrane helix</keyword>
<evidence type="ECO:0000256" key="1">
    <source>
        <dbReference type="SAM" id="Phobius"/>
    </source>
</evidence>
<dbReference type="Proteomes" id="UP000651977">
    <property type="component" value="Unassembled WGS sequence"/>
</dbReference>
<organism evidence="3 4">
    <name type="scientific">Agarivorans gilvus</name>
    <dbReference type="NCBI Taxonomy" id="680279"/>
    <lineage>
        <taxon>Bacteria</taxon>
        <taxon>Pseudomonadati</taxon>
        <taxon>Pseudomonadota</taxon>
        <taxon>Gammaproteobacteria</taxon>
        <taxon>Alteromonadales</taxon>
        <taxon>Alteromonadaceae</taxon>
        <taxon>Agarivorans</taxon>
    </lineage>
</organism>
<keyword evidence="1" id="KW-0812">Transmembrane</keyword>
<proteinExistence type="predicted"/>
<feature type="transmembrane region" description="Helical" evidence="1">
    <location>
        <begin position="84"/>
        <end position="102"/>
    </location>
</feature>
<feature type="transmembrane region" description="Helical" evidence="1">
    <location>
        <begin position="149"/>
        <end position="170"/>
    </location>
</feature>
<feature type="transmembrane region" description="Helical" evidence="1">
    <location>
        <begin position="283"/>
        <end position="301"/>
    </location>
</feature>
<accession>A0ABQ1I426</accession>